<organism evidence="2 3">
    <name type="scientific">Candidatus Nanohalobium constans</name>
    <dbReference type="NCBI Taxonomy" id="2565781"/>
    <lineage>
        <taxon>Archaea</taxon>
        <taxon>Candidatus Nanohalarchaeota</taxon>
        <taxon>Candidatus Nanohalobia</taxon>
        <taxon>Candidatus Nanohalobiales</taxon>
        <taxon>Candidatus Nanohalobiaceae</taxon>
        <taxon>Candidatus Nanohalobium</taxon>
    </lineage>
</organism>
<dbReference type="RefSeq" id="WP_153550313.1">
    <property type="nucleotide sequence ID" value="NZ_CP040089.1"/>
</dbReference>
<dbReference type="Proteomes" id="UP000377803">
    <property type="component" value="Chromosome"/>
</dbReference>
<dbReference type="EMBL" id="CP040089">
    <property type="protein sequence ID" value="QGA80572.1"/>
    <property type="molecule type" value="Genomic_DNA"/>
</dbReference>
<sequence>MTNFRGSSEGGFLKKFFDKSVIFDLFVLGVLALDAYLLQQTGTFSSSGITQFPPQSIEILAAQLTALLIVMKVLNAYIDSE</sequence>
<evidence type="ECO:0000313" key="3">
    <source>
        <dbReference type="Proteomes" id="UP000377803"/>
    </source>
</evidence>
<dbReference type="AlphaFoldDB" id="A0A5Q0UG02"/>
<dbReference type="GeneID" id="42365071"/>
<name>A0A5Q0UG02_9ARCH</name>
<dbReference type="KEGG" id="ncon:LC1Nh_0683"/>
<keyword evidence="1" id="KW-0812">Transmembrane</keyword>
<accession>A0A5Q0UG02</accession>
<feature type="transmembrane region" description="Helical" evidence="1">
    <location>
        <begin position="21"/>
        <end position="39"/>
    </location>
</feature>
<evidence type="ECO:0000256" key="1">
    <source>
        <dbReference type="SAM" id="Phobius"/>
    </source>
</evidence>
<keyword evidence="3" id="KW-1185">Reference proteome</keyword>
<keyword evidence="1" id="KW-0472">Membrane</keyword>
<gene>
    <name evidence="2" type="ORF">LC1Nh_0683</name>
</gene>
<proteinExistence type="predicted"/>
<protein>
    <submittedName>
        <fullName evidence="2">Uncharacterized protein</fullName>
    </submittedName>
</protein>
<evidence type="ECO:0000313" key="2">
    <source>
        <dbReference type="EMBL" id="QGA80572.1"/>
    </source>
</evidence>
<reference evidence="3" key="1">
    <citation type="submission" date="2019-05" db="EMBL/GenBank/DDBJ databases">
        <title>Candidatus Nanohalobium constans, a novel model system to study the DPANN nano-sized archaea: genomic and physiological characterization of a nanoarchaeon co-cultured with its chitinotrophic host.</title>
        <authorList>
            <person name="La Cono V."/>
            <person name="Arcadi E."/>
            <person name="Crisafi F."/>
            <person name="Denaro R."/>
            <person name="La Spada G."/>
            <person name="Messina E."/>
            <person name="Smedile F."/>
            <person name="Toshchakov S.V."/>
            <person name="Shevchenko M.A."/>
            <person name="Golyshin P.N."/>
            <person name="Golyshina O.V."/>
            <person name="Ferrer M."/>
            <person name="Rohde M."/>
            <person name="Mushegian A."/>
            <person name="Sorokin D.Y."/>
            <person name="Giuliano L."/>
            <person name="Yakimov M.M."/>
        </authorList>
    </citation>
    <scope>NUCLEOTIDE SEQUENCE [LARGE SCALE GENOMIC DNA]</scope>
    <source>
        <strain evidence="3">LC1Nh</strain>
    </source>
</reference>
<keyword evidence="1" id="KW-1133">Transmembrane helix</keyword>
<feature type="transmembrane region" description="Helical" evidence="1">
    <location>
        <begin position="59"/>
        <end position="78"/>
    </location>
</feature>